<sequence>MMQAGAAAIDITPELPIPLAGFGSRQGTVTTEVADPLFLRVTVVESGDTAGAVVAADLLSWGPELVERLRPLVADALGVPAGCITFTATHTHSAPQTAQWHAPILGPLDPRYIELLTDRVVAASAAASAALEPVTVRRTSRLHDLGSYRRADVEDGPRDNELTTVTFRRADGSLLAAWVHYTCHPVINAANAVTPDFAGLACTSLEAETGGVITYLQGCCGDQDPGSLASTGLAAARREGARLADTIRKTLADEGRELTPTAIKASWSTVELPFRSVPTEYELRAASTRPGVEGEWGRFYLAHPERLRPTATLVLQRLDLLEGLSLLALNAEACVEYGLAVRAATGNRCLPVAYANGIIGYLPTAAQIRAGGYEPVQSARCYLLPGLFVPEVEGITLEEIRNML</sequence>
<gene>
    <name evidence="1" type="ORF">E0H92_36980</name>
</gene>
<dbReference type="RefSeq" id="WP_131499533.1">
    <property type="nucleotide sequence ID" value="NZ_SJKC01000007.1"/>
</dbReference>
<reference evidence="1 2" key="1">
    <citation type="submission" date="2019-02" db="EMBL/GenBank/DDBJ databases">
        <title>Kribbella capetownensis sp. nov. and Kribbella speibonae sp. nov., isolated from soil.</title>
        <authorList>
            <person name="Curtis S.M."/>
            <person name="Norton I."/>
            <person name="Everest G.J."/>
            <person name="Meyers P.R."/>
        </authorList>
    </citation>
    <scope>NUCLEOTIDE SEQUENCE [LARGE SCALE GENOMIC DNA]</scope>
    <source>
        <strain evidence="1 2">YM55</strain>
    </source>
</reference>
<accession>A0A4R0IFC3</accession>
<dbReference type="EMBL" id="SJKC01000007">
    <property type="protein sequence ID" value="TCC30720.1"/>
    <property type="molecule type" value="Genomic_DNA"/>
</dbReference>
<name>A0A4R0IFC3_9ACTN</name>
<evidence type="ECO:0000313" key="1">
    <source>
        <dbReference type="EMBL" id="TCC30720.1"/>
    </source>
</evidence>
<proteinExistence type="predicted"/>
<organism evidence="1 2">
    <name type="scientific">Kribbella speibonae</name>
    <dbReference type="NCBI Taxonomy" id="1572660"/>
    <lineage>
        <taxon>Bacteria</taxon>
        <taxon>Bacillati</taxon>
        <taxon>Actinomycetota</taxon>
        <taxon>Actinomycetes</taxon>
        <taxon>Propionibacteriales</taxon>
        <taxon>Kribbellaceae</taxon>
        <taxon>Kribbella</taxon>
    </lineage>
</organism>
<comment type="caution">
    <text evidence="1">The sequence shown here is derived from an EMBL/GenBank/DDBJ whole genome shotgun (WGS) entry which is preliminary data.</text>
</comment>
<dbReference type="AlphaFoldDB" id="A0A4R0IFC3"/>
<evidence type="ECO:0008006" key="3">
    <source>
        <dbReference type="Google" id="ProtNLM"/>
    </source>
</evidence>
<evidence type="ECO:0000313" key="2">
    <source>
        <dbReference type="Proteomes" id="UP000294225"/>
    </source>
</evidence>
<dbReference type="Proteomes" id="UP000294225">
    <property type="component" value="Unassembled WGS sequence"/>
</dbReference>
<protein>
    <recommendedName>
        <fullName evidence="3">Neutral/alkaline non-lysosomal ceramidase N-terminal domain-containing protein</fullName>
    </recommendedName>
</protein>